<dbReference type="Pfam" id="PF00754">
    <property type="entry name" value="F5_F8_type_C"/>
    <property type="match status" value="1"/>
</dbReference>
<feature type="transmembrane region" description="Helical" evidence="8">
    <location>
        <begin position="258"/>
        <end position="283"/>
    </location>
</feature>
<keyword evidence="6" id="KW-1015">Disulfide bond</keyword>
<evidence type="ECO:0000256" key="1">
    <source>
        <dbReference type="ARBA" id="ARBA00004184"/>
    </source>
</evidence>
<feature type="domain" description="F5/8 type C" evidence="10">
    <location>
        <begin position="30"/>
        <end position="186"/>
    </location>
</feature>
<feature type="signal peptide" evidence="9">
    <location>
        <begin position="1"/>
        <end position="26"/>
    </location>
</feature>
<comment type="subcellular location">
    <subcellularLocation>
        <location evidence="1">Endomembrane system</location>
        <topology evidence="1">Peripheral membrane protein</topology>
    </subcellularLocation>
    <subcellularLocation>
        <location evidence="2">Secreted</location>
    </subcellularLocation>
</comment>
<evidence type="ECO:0000313" key="12">
    <source>
        <dbReference type="RefSeq" id="XP_035681157.1"/>
    </source>
</evidence>
<evidence type="ECO:0000256" key="7">
    <source>
        <dbReference type="SAM" id="MobiDB-lite"/>
    </source>
</evidence>
<feature type="region of interest" description="Disordered" evidence="7">
    <location>
        <begin position="299"/>
        <end position="355"/>
    </location>
</feature>
<feature type="compositionally biased region" description="Polar residues" evidence="7">
    <location>
        <begin position="224"/>
        <end position="237"/>
    </location>
</feature>
<dbReference type="CDD" id="cd21699">
    <property type="entry name" value="JMTM_APP_like"/>
    <property type="match status" value="1"/>
</dbReference>
<feature type="chain" id="PRO_5039939722" evidence="9">
    <location>
        <begin position="27"/>
        <end position="355"/>
    </location>
</feature>
<name>A0A9J7LE59_BRAFL</name>
<feature type="compositionally biased region" description="Polar residues" evidence="7">
    <location>
        <begin position="339"/>
        <end position="355"/>
    </location>
</feature>
<evidence type="ECO:0000313" key="11">
    <source>
        <dbReference type="Proteomes" id="UP000001554"/>
    </source>
</evidence>
<dbReference type="InterPro" id="IPR000421">
    <property type="entry name" value="FA58C"/>
</dbReference>
<dbReference type="KEGG" id="bfo:118419033"/>
<organism evidence="11 12">
    <name type="scientific">Branchiostoma floridae</name>
    <name type="common">Florida lancelet</name>
    <name type="synonym">Amphioxus</name>
    <dbReference type="NCBI Taxonomy" id="7739"/>
    <lineage>
        <taxon>Eukaryota</taxon>
        <taxon>Metazoa</taxon>
        <taxon>Chordata</taxon>
        <taxon>Cephalochordata</taxon>
        <taxon>Leptocardii</taxon>
        <taxon>Amphioxiformes</taxon>
        <taxon>Branchiostomatidae</taxon>
        <taxon>Branchiostoma</taxon>
    </lineage>
</organism>
<dbReference type="AlphaFoldDB" id="A0A9J7LE59"/>
<reference evidence="12" key="2">
    <citation type="submission" date="2025-08" db="UniProtKB">
        <authorList>
            <consortium name="RefSeq"/>
        </authorList>
    </citation>
    <scope>IDENTIFICATION</scope>
    <source>
        <strain evidence="12">S238N-H82</strain>
        <tissue evidence="12">Testes</tissue>
    </source>
</reference>
<protein>
    <submittedName>
        <fullName evidence="12">Neuropilin-2-like isoform X1</fullName>
    </submittedName>
</protein>
<dbReference type="PANTHER" id="PTHR46806">
    <property type="entry name" value="F5/8 TYPE C DOMAIN-CONTAINING PROTEIN"/>
    <property type="match status" value="1"/>
</dbReference>
<keyword evidence="11" id="KW-1185">Reference proteome</keyword>
<evidence type="ECO:0000256" key="5">
    <source>
        <dbReference type="ARBA" id="ARBA00023136"/>
    </source>
</evidence>
<dbReference type="Proteomes" id="UP000001554">
    <property type="component" value="Chromosome 7"/>
</dbReference>
<dbReference type="GO" id="GO:0007155">
    <property type="term" value="P:cell adhesion"/>
    <property type="evidence" value="ECO:0007669"/>
    <property type="project" value="UniProtKB-KW"/>
</dbReference>
<proteinExistence type="predicted"/>
<keyword evidence="8" id="KW-0812">Transmembrane</keyword>
<evidence type="ECO:0000256" key="8">
    <source>
        <dbReference type="SAM" id="Phobius"/>
    </source>
</evidence>
<reference evidence="11" key="1">
    <citation type="journal article" date="2020" name="Nat. Ecol. Evol.">
        <title>Deeply conserved synteny resolves early events in vertebrate evolution.</title>
        <authorList>
            <person name="Simakov O."/>
            <person name="Marletaz F."/>
            <person name="Yue J.X."/>
            <person name="O'Connell B."/>
            <person name="Jenkins J."/>
            <person name="Brandt A."/>
            <person name="Calef R."/>
            <person name="Tung C.H."/>
            <person name="Huang T.K."/>
            <person name="Schmutz J."/>
            <person name="Satoh N."/>
            <person name="Yu J.K."/>
            <person name="Putnam N.H."/>
            <person name="Green R.E."/>
            <person name="Rokhsar D.S."/>
        </authorList>
    </citation>
    <scope>NUCLEOTIDE SEQUENCE [LARGE SCALE GENOMIC DNA]</scope>
    <source>
        <strain evidence="11">S238N-H82</strain>
    </source>
</reference>
<keyword evidence="9" id="KW-0732">Signal</keyword>
<dbReference type="InterPro" id="IPR050633">
    <property type="entry name" value="Neuropilin_MCO_CoagFactor"/>
</dbReference>
<dbReference type="InterPro" id="IPR008979">
    <property type="entry name" value="Galactose-bd-like_sf"/>
</dbReference>
<evidence type="ECO:0000256" key="3">
    <source>
        <dbReference type="ARBA" id="ARBA00022525"/>
    </source>
</evidence>
<keyword evidence="3" id="KW-0964">Secreted</keyword>
<evidence type="ECO:0000256" key="4">
    <source>
        <dbReference type="ARBA" id="ARBA00022889"/>
    </source>
</evidence>
<dbReference type="PROSITE" id="PS50022">
    <property type="entry name" value="FA58C_3"/>
    <property type="match status" value="1"/>
</dbReference>
<dbReference type="CDD" id="cd00057">
    <property type="entry name" value="FA58C"/>
    <property type="match status" value="1"/>
</dbReference>
<evidence type="ECO:0000256" key="6">
    <source>
        <dbReference type="ARBA" id="ARBA00023157"/>
    </source>
</evidence>
<dbReference type="PROSITE" id="PS01286">
    <property type="entry name" value="FA58C_2"/>
    <property type="match status" value="1"/>
</dbReference>
<evidence type="ECO:0000259" key="10">
    <source>
        <dbReference type="PROSITE" id="PS50022"/>
    </source>
</evidence>
<sequence>MNVNVLLARFLLTVFLFCTWICTAVTEEECISPLGMESGDISRDQITASSRDCTGDCGLTSFGRLHSNDSWYPDNFETPERDQWIQIDLLEVKNVAGIQTQGHERSNTTYFVRSFKLQSSNEETDDWTTYSNSTFPKEDAIFDGNVDADTVRENLLDPPILARYIRVIPWSWSPNGVSLRLELVGCEQDHTVDTTTVTTTKVTQTVAIATERTTHVYRSTVAPVTSNTSGQGANETSPWPLPTEHTEKPGSTGSSFPIGAVIGGTIGGVLGLILLIVVAVVLAKRRLHTQEYPVFTNPIYNKTTRPLDSNRNQPRSAQGSQEEMEEFVVNHTYRGPRSASVSEPLKTTNADSSES</sequence>
<accession>A0A9J7LE59</accession>
<keyword evidence="5 8" id="KW-0472">Membrane</keyword>
<dbReference type="FunFam" id="2.60.120.260:FF:000002">
    <property type="entry name" value="Coagulation factor VIII"/>
    <property type="match status" value="1"/>
</dbReference>
<evidence type="ECO:0000256" key="9">
    <source>
        <dbReference type="SAM" id="SignalP"/>
    </source>
</evidence>
<feature type="compositionally biased region" description="Polar residues" evidence="7">
    <location>
        <begin position="299"/>
        <end position="321"/>
    </location>
</feature>
<gene>
    <name evidence="12" type="primary">LOC118419033</name>
</gene>
<keyword evidence="4" id="KW-0130">Cell adhesion</keyword>
<dbReference type="GeneID" id="118419033"/>
<dbReference type="Gene3D" id="2.60.120.260">
    <property type="entry name" value="Galactose-binding domain-like"/>
    <property type="match status" value="1"/>
</dbReference>
<dbReference type="PROSITE" id="PS01285">
    <property type="entry name" value="FA58C_1"/>
    <property type="match status" value="1"/>
</dbReference>
<dbReference type="SUPFAM" id="SSF49785">
    <property type="entry name" value="Galactose-binding domain-like"/>
    <property type="match status" value="1"/>
</dbReference>
<dbReference type="GO" id="GO:0005615">
    <property type="term" value="C:extracellular space"/>
    <property type="evidence" value="ECO:0000318"/>
    <property type="project" value="GO_Central"/>
</dbReference>
<dbReference type="RefSeq" id="XP_035681157.1">
    <property type="nucleotide sequence ID" value="XM_035825264.1"/>
</dbReference>
<feature type="region of interest" description="Disordered" evidence="7">
    <location>
        <begin position="224"/>
        <end position="252"/>
    </location>
</feature>
<dbReference type="SMART" id="SM00231">
    <property type="entry name" value="FA58C"/>
    <property type="match status" value="1"/>
</dbReference>
<keyword evidence="8" id="KW-1133">Transmembrane helix</keyword>
<evidence type="ECO:0000256" key="2">
    <source>
        <dbReference type="ARBA" id="ARBA00004613"/>
    </source>
</evidence>
<dbReference type="PANTHER" id="PTHR46806:SF5">
    <property type="entry name" value="F5_8 TYPE C DOMAIN-CONTAINING PROTEIN"/>
    <property type="match status" value="1"/>
</dbReference>
<dbReference type="OrthoDB" id="2121828at2759"/>
<dbReference type="GO" id="GO:0012505">
    <property type="term" value="C:endomembrane system"/>
    <property type="evidence" value="ECO:0007669"/>
    <property type="project" value="UniProtKB-SubCell"/>
</dbReference>